<dbReference type="HOGENOM" id="CLU_429723_0_0_1"/>
<proteinExistence type="predicted"/>
<evidence type="ECO:0000313" key="1">
    <source>
        <dbReference type="EMBL" id="CCH43920.1"/>
    </source>
</evidence>
<gene>
    <name evidence="1" type="ORF">BN7_3475</name>
</gene>
<organism evidence="1 2">
    <name type="scientific">Wickerhamomyces ciferrii (strain ATCC 14091 / BCRC 22168 / CBS 111 / JCM 3599 / NBRC 0793 / NRRL Y-1031 F-60-10)</name>
    <name type="common">Yeast</name>
    <name type="synonym">Pichia ciferrii</name>
    <dbReference type="NCBI Taxonomy" id="1206466"/>
    <lineage>
        <taxon>Eukaryota</taxon>
        <taxon>Fungi</taxon>
        <taxon>Dikarya</taxon>
        <taxon>Ascomycota</taxon>
        <taxon>Saccharomycotina</taxon>
        <taxon>Saccharomycetes</taxon>
        <taxon>Phaffomycetales</taxon>
        <taxon>Wickerhamomycetaceae</taxon>
        <taxon>Wickerhamomyces</taxon>
    </lineage>
</organism>
<sequence length="647" mass="75166">MYEQNDYLQLLKNLPFELFLRVLDNLNPMDLKNYIQMPNLYHELKHRYKIIQWPPEEIHPNYKDVFMNLKDIMGDDDSMTCLSRFKGLIFIIINKFGGNPEDLLFDEFALMMQEKVLKFEDLKLYFNMENILDQSPYVDQLLINHFCTRILKYKPNIFQYCLLPGLKKLETLSGLWRPDFISKLDFTQYKSNIDKDDNDHTVKFMGGLETLCLEGVLRTDVLESKIPLFPPKLFLYQLSITPPITNKCFQNIVRLELNDITDETFGFIELPNLVRLLISGSFLSKVSNLKAINLKSLVIRSYLENASLELLHIETPQIKKLELCCETFHSAQFVTSLDTLEEVTIYQGCSNDIRIPIINLENLLNDQSPNPFTFASSVKKIRVGNTIPIFTNLHFPNLESLTILGEEYGYNSYNNQIHYIPGPVNELIFTSVPVFNNLCYLGRPGINKVQIIVDYMQFSDRQGLNFKGLSKFYPNVETLILKNCLLPDMYLQENHSIKKLDISFSNEIHNIIHLNFEKTVLSQLRKLKISRLLGGKVHPYCDSILFRHFEAAKLEDLIMENVFLRNHFSTLTHPMLKKLYIPRILSLDIASSEILEEVYLDGEGISCFRGLTIGQLPNIVEFHPPKNMKSRTMGEYQIYECINPARA</sequence>
<evidence type="ECO:0008006" key="3">
    <source>
        <dbReference type="Google" id="ProtNLM"/>
    </source>
</evidence>
<accession>K0KFL0</accession>
<name>K0KFL0_WICCF</name>
<keyword evidence="2" id="KW-1185">Reference proteome</keyword>
<protein>
    <recommendedName>
        <fullName evidence="3">F-box domain-containing protein</fullName>
    </recommendedName>
</protein>
<dbReference type="Proteomes" id="UP000009328">
    <property type="component" value="Unassembled WGS sequence"/>
</dbReference>
<evidence type="ECO:0000313" key="2">
    <source>
        <dbReference type="Proteomes" id="UP000009328"/>
    </source>
</evidence>
<reference evidence="1 2" key="1">
    <citation type="journal article" date="2012" name="Eukaryot. Cell">
        <title>Draft genome sequence of Wickerhamomyces ciferrii NRRL Y-1031 F-60-10.</title>
        <authorList>
            <person name="Schneider J."/>
            <person name="Andrea H."/>
            <person name="Blom J."/>
            <person name="Jaenicke S."/>
            <person name="Ruckert C."/>
            <person name="Schorsch C."/>
            <person name="Szczepanowski R."/>
            <person name="Farwick M."/>
            <person name="Goesmann A."/>
            <person name="Puhler A."/>
            <person name="Schaffer S."/>
            <person name="Tauch A."/>
            <person name="Kohler T."/>
            <person name="Brinkrolf K."/>
        </authorList>
    </citation>
    <scope>NUCLEOTIDE SEQUENCE [LARGE SCALE GENOMIC DNA]</scope>
    <source>
        <strain evidence="2">ATCC 14091 / BCRC 22168 / CBS 111 / JCM 3599 / NBRC 0793 / NRRL Y-1031 F-60-10</strain>
    </source>
</reference>
<dbReference type="AlphaFoldDB" id="K0KFL0"/>
<dbReference type="EMBL" id="CAIF01000097">
    <property type="protein sequence ID" value="CCH43920.1"/>
    <property type="molecule type" value="Genomic_DNA"/>
</dbReference>
<comment type="caution">
    <text evidence="1">The sequence shown here is derived from an EMBL/GenBank/DDBJ whole genome shotgun (WGS) entry which is preliminary data.</text>
</comment>
<dbReference type="InParanoid" id="K0KFL0"/>